<feature type="region of interest" description="Disordered" evidence="1">
    <location>
        <begin position="334"/>
        <end position="354"/>
    </location>
</feature>
<dbReference type="Proteomes" id="UP000572635">
    <property type="component" value="Unassembled WGS sequence"/>
</dbReference>
<feature type="transmembrane region" description="Helical" evidence="2">
    <location>
        <begin position="80"/>
        <end position="101"/>
    </location>
</feature>
<feature type="compositionally biased region" description="Low complexity" evidence="1">
    <location>
        <begin position="11"/>
        <end position="50"/>
    </location>
</feature>
<evidence type="ECO:0000256" key="1">
    <source>
        <dbReference type="SAM" id="MobiDB-lite"/>
    </source>
</evidence>
<dbReference type="RefSeq" id="WP_184399942.1">
    <property type="nucleotide sequence ID" value="NZ_JACHDB010000003.1"/>
</dbReference>
<keyword evidence="2" id="KW-1133">Transmembrane helix</keyword>
<evidence type="ECO:0000256" key="2">
    <source>
        <dbReference type="SAM" id="Phobius"/>
    </source>
</evidence>
<evidence type="ECO:0000313" key="3">
    <source>
        <dbReference type="EMBL" id="MBB5436304.1"/>
    </source>
</evidence>
<accession>A0A7W8QU69</accession>
<feature type="transmembrane region" description="Helical" evidence="2">
    <location>
        <begin position="147"/>
        <end position="168"/>
    </location>
</feature>
<feature type="compositionally biased region" description="Basic and acidic residues" evidence="1">
    <location>
        <begin position="215"/>
        <end position="238"/>
    </location>
</feature>
<evidence type="ECO:0000313" key="4">
    <source>
        <dbReference type="Proteomes" id="UP000572635"/>
    </source>
</evidence>
<sequence length="448" mass="47372">MLFRKTSGRKSAAPAESPEAAPTPAGEDAVEAAAPETLAAPEAPVAAEQPRPGPGPTAHPEPDRGPAAAPAGAALTPTRVMLAIAGVLTLLSMVWTGWSVYDLLQQVAPKSPKTVAVAVAVAVELAWVAIVAVEWQHIHRSGAAPKGLVYTGWAIAATVVGVLALHAVKMESYYLLPLAALPLAGKALWSWALEDVAQAVRDRLEAARRAREKAAEEARAEEEKVAAEAAEEAARTERLSSGLTEAQEAELAEIRRRAAYITARSAAERELDEAEAAAEAERAEAEHARRLDALRRGAEEQMRADEVDAEIVRRRHELARELELSRSQVLALPMGGAPNDASGLESAPPPPPGHPMGFGGVFAQARGPQVRTGADLGVPPPASPGAPRGGAVLPEPHRRLLAYVEEHQERASVKGAGRALNVVPRTVRRYRDALDAAGYDMSPLYADR</sequence>
<name>A0A7W8QU69_9ACTN</name>
<keyword evidence="4" id="KW-1185">Reference proteome</keyword>
<keyword evidence="2" id="KW-0472">Membrane</keyword>
<feature type="region of interest" description="Disordered" evidence="1">
    <location>
        <begin position="371"/>
        <end position="390"/>
    </location>
</feature>
<feature type="transmembrane region" description="Helical" evidence="2">
    <location>
        <begin position="113"/>
        <end position="135"/>
    </location>
</feature>
<dbReference type="AlphaFoldDB" id="A0A7W8QU69"/>
<dbReference type="EMBL" id="JACHDB010000003">
    <property type="protein sequence ID" value="MBB5436304.1"/>
    <property type="molecule type" value="Genomic_DNA"/>
</dbReference>
<reference evidence="3 4" key="1">
    <citation type="submission" date="2020-08" db="EMBL/GenBank/DDBJ databases">
        <title>Sequencing the genomes of 1000 actinobacteria strains.</title>
        <authorList>
            <person name="Klenk H.-P."/>
        </authorList>
    </citation>
    <scope>NUCLEOTIDE SEQUENCE [LARGE SCALE GENOMIC DNA]</scope>
    <source>
        <strain evidence="3 4">DSM 44551</strain>
    </source>
</reference>
<comment type="caution">
    <text evidence="3">The sequence shown here is derived from an EMBL/GenBank/DDBJ whole genome shotgun (WGS) entry which is preliminary data.</text>
</comment>
<feature type="region of interest" description="Disordered" evidence="1">
    <location>
        <begin position="1"/>
        <end position="71"/>
    </location>
</feature>
<protein>
    <submittedName>
        <fullName evidence="3">Putative membrane protein</fullName>
    </submittedName>
</protein>
<organism evidence="3 4">
    <name type="scientific">Nocardiopsis composta</name>
    <dbReference type="NCBI Taxonomy" id="157465"/>
    <lineage>
        <taxon>Bacteria</taxon>
        <taxon>Bacillati</taxon>
        <taxon>Actinomycetota</taxon>
        <taxon>Actinomycetes</taxon>
        <taxon>Streptosporangiales</taxon>
        <taxon>Nocardiopsidaceae</taxon>
        <taxon>Nocardiopsis</taxon>
    </lineage>
</organism>
<keyword evidence="2" id="KW-0812">Transmembrane</keyword>
<gene>
    <name evidence="3" type="ORF">HDA36_006468</name>
</gene>
<feature type="region of interest" description="Disordered" evidence="1">
    <location>
        <begin position="215"/>
        <end position="244"/>
    </location>
</feature>
<proteinExistence type="predicted"/>